<dbReference type="PANTHER" id="PTHR47163:SF2">
    <property type="entry name" value="SI:DKEY-17M8.2"/>
    <property type="match status" value="1"/>
</dbReference>
<reference evidence="2 3" key="1">
    <citation type="submission" date="2017-08" db="EMBL/GenBank/DDBJ databases">
        <title>Infants hospitalized years apart are colonized by the same room-sourced microbial strains.</title>
        <authorList>
            <person name="Brooks B."/>
            <person name="Olm M.R."/>
            <person name="Firek B.A."/>
            <person name="Baker R."/>
            <person name="Thomas B.C."/>
            <person name="Morowitz M.J."/>
            <person name="Banfield J.F."/>
        </authorList>
    </citation>
    <scope>NUCLEOTIDE SEQUENCE [LARGE SCALE GENOMIC DNA]</scope>
    <source>
        <strain evidence="2">S2_018_000_R2_101</strain>
    </source>
</reference>
<gene>
    <name evidence="2" type="ORF">DI623_11330</name>
</gene>
<dbReference type="PANTHER" id="PTHR47163">
    <property type="entry name" value="DDE_TNP_IS1595 DOMAIN-CONTAINING PROTEIN"/>
    <property type="match status" value="1"/>
</dbReference>
<evidence type="ECO:0000313" key="3">
    <source>
        <dbReference type="Proteomes" id="UP000249066"/>
    </source>
</evidence>
<evidence type="ECO:0000313" key="2">
    <source>
        <dbReference type="EMBL" id="PZO89140.1"/>
    </source>
</evidence>
<organism evidence="2 3">
    <name type="scientific">Sphingomonas sanxanigenens</name>
    <dbReference type="NCBI Taxonomy" id="397260"/>
    <lineage>
        <taxon>Bacteria</taxon>
        <taxon>Pseudomonadati</taxon>
        <taxon>Pseudomonadota</taxon>
        <taxon>Alphaproteobacteria</taxon>
        <taxon>Sphingomonadales</taxon>
        <taxon>Sphingomonadaceae</taxon>
        <taxon>Sphingomonas</taxon>
    </lineage>
</organism>
<dbReference type="SMART" id="SM01126">
    <property type="entry name" value="DDE_Tnp_IS1595"/>
    <property type="match status" value="1"/>
</dbReference>
<accession>A0A2W5A3G8</accession>
<protein>
    <submittedName>
        <fullName evidence="2">IS1595 family transposase</fullName>
    </submittedName>
</protein>
<dbReference type="AlphaFoldDB" id="A0A2W5A3G8"/>
<name>A0A2W5A3G8_9SPHN</name>
<dbReference type="InterPro" id="IPR024442">
    <property type="entry name" value="Transposase_Zn_ribbon"/>
</dbReference>
<dbReference type="Pfam" id="PF12760">
    <property type="entry name" value="Zn_ribbon_IS1595"/>
    <property type="match status" value="1"/>
</dbReference>
<dbReference type="Proteomes" id="UP000249066">
    <property type="component" value="Unassembled WGS sequence"/>
</dbReference>
<dbReference type="InterPro" id="IPR053164">
    <property type="entry name" value="IS1016-like_transposase"/>
</dbReference>
<comment type="caution">
    <text evidence="2">The sequence shown here is derived from an EMBL/GenBank/DDBJ whole genome shotgun (WGS) entry which is preliminary data.</text>
</comment>
<evidence type="ECO:0000259" key="1">
    <source>
        <dbReference type="SMART" id="SM01126"/>
    </source>
</evidence>
<dbReference type="InterPro" id="IPR024445">
    <property type="entry name" value="Tnp_ISXO2-like"/>
</dbReference>
<feature type="domain" description="ISXO2-like transposase" evidence="1">
    <location>
        <begin position="135"/>
        <end position="277"/>
    </location>
</feature>
<dbReference type="Pfam" id="PF12762">
    <property type="entry name" value="DDE_Tnp_IS1595"/>
    <property type="match status" value="1"/>
</dbReference>
<dbReference type="EMBL" id="QFNN01000072">
    <property type="protein sequence ID" value="PZO89140.1"/>
    <property type="molecule type" value="Genomic_DNA"/>
</dbReference>
<proteinExistence type="predicted"/>
<dbReference type="NCBIfam" id="NF033547">
    <property type="entry name" value="transpos_IS1595"/>
    <property type="match status" value="1"/>
</dbReference>
<sequence length="305" mass="34517">METNAPKKQHFNSIIQMMKAPPDEQAAIDHFTAIRWKHGAFCPHCGSTKVYHFSDRRTHKCGDCRKRFSIKVGTIFEDSKIGLREWMLAVWLITSHKKGIASTQLAKDIGVTQKTAWFMLHRLRYAAQTKSFNRPLDGEVEADETFIGGKEKNKHASKQGGKGKSIVLGILKRDGDLVTGTLPNLRAKNVQGAIDSVVATGATVMTDEHISFNGLSGRFTHHRVNHSAGEYVRHFCLHTNGIESVWALFKRQIIGTHHWLSPKHLSRYLCEMTWRFNQREADEGDRVNALLDQVSGRLTYKELIA</sequence>